<keyword evidence="2" id="KW-1185">Reference proteome</keyword>
<name>A0A1M6KHL4_9ACTN</name>
<dbReference type="OrthoDB" id="9986665at2"/>
<protein>
    <submittedName>
        <fullName evidence="1">Uncharacterized protein</fullName>
    </submittedName>
</protein>
<proteinExistence type="predicted"/>
<gene>
    <name evidence="1" type="ORF">SAMN05421803_107175</name>
</gene>
<dbReference type="RefSeq" id="WP_073379802.1">
    <property type="nucleotide sequence ID" value="NZ_FQZK01000007.1"/>
</dbReference>
<accession>A0A1M6KHL4</accession>
<reference evidence="1 2" key="1">
    <citation type="submission" date="2016-11" db="EMBL/GenBank/DDBJ databases">
        <authorList>
            <person name="Jaros S."/>
            <person name="Januszkiewicz K."/>
            <person name="Wedrychowicz H."/>
        </authorList>
    </citation>
    <scope>NUCLEOTIDE SEQUENCE [LARGE SCALE GENOMIC DNA]</scope>
    <source>
        <strain evidence="1 2">CGMCC 4.5723</strain>
    </source>
</reference>
<dbReference type="STRING" id="758803.SAMN05421803_107175"/>
<evidence type="ECO:0000313" key="2">
    <source>
        <dbReference type="Proteomes" id="UP000184452"/>
    </source>
</evidence>
<dbReference type="AlphaFoldDB" id="A0A1M6KHL4"/>
<sequence>MEPLSATEVAMWDTGDVDFEYPLLREAMGIAPTWPDAEDLAFRMFREVQRLDTEGEITVTNNRRPTERGEVWELTDEARAELRRRLRLL</sequence>
<evidence type="ECO:0000313" key="1">
    <source>
        <dbReference type="EMBL" id="SHJ58400.1"/>
    </source>
</evidence>
<organism evidence="1 2">
    <name type="scientific">Nocardiopsis flavescens</name>
    <dbReference type="NCBI Taxonomy" id="758803"/>
    <lineage>
        <taxon>Bacteria</taxon>
        <taxon>Bacillati</taxon>
        <taxon>Actinomycetota</taxon>
        <taxon>Actinomycetes</taxon>
        <taxon>Streptosporangiales</taxon>
        <taxon>Nocardiopsidaceae</taxon>
        <taxon>Nocardiopsis</taxon>
    </lineage>
</organism>
<dbReference type="EMBL" id="FQZK01000007">
    <property type="protein sequence ID" value="SHJ58400.1"/>
    <property type="molecule type" value="Genomic_DNA"/>
</dbReference>
<dbReference type="Proteomes" id="UP000184452">
    <property type="component" value="Unassembled WGS sequence"/>
</dbReference>